<name>A0A1V4SZV3_9CLOT</name>
<dbReference type="PROSITE" id="PS50928">
    <property type="entry name" value="ABC_TM1"/>
    <property type="match status" value="1"/>
</dbReference>
<comment type="caution">
    <text evidence="12">The sequence shown here is derived from an EMBL/GenBank/DDBJ whole genome shotgun (WGS) entry which is preliminary data.</text>
</comment>
<organism evidence="12 13">
    <name type="scientific">Clostridium thermobutyricum DSM 4928</name>
    <dbReference type="NCBI Taxonomy" id="1121339"/>
    <lineage>
        <taxon>Bacteria</taxon>
        <taxon>Bacillati</taxon>
        <taxon>Bacillota</taxon>
        <taxon>Clostridia</taxon>
        <taxon>Eubacteriales</taxon>
        <taxon>Clostridiaceae</taxon>
        <taxon>Clostridium</taxon>
    </lineage>
</organism>
<dbReference type="InterPro" id="IPR011867">
    <property type="entry name" value="ModB_ABC"/>
</dbReference>
<dbReference type="OrthoDB" id="9795403at2"/>
<protein>
    <recommendedName>
        <fullName evidence="10">Molybdenum transport system permease</fullName>
    </recommendedName>
</protein>
<evidence type="ECO:0000256" key="9">
    <source>
        <dbReference type="RuleBase" id="RU363032"/>
    </source>
</evidence>
<dbReference type="Pfam" id="PF00528">
    <property type="entry name" value="BPD_transp_1"/>
    <property type="match status" value="1"/>
</dbReference>
<evidence type="ECO:0000256" key="6">
    <source>
        <dbReference type="ARBA" id="ARBA00022692"/>
    </source>
</evidence>
<keyword evidence="4 10" id="KW-1003">Cell membrane</keyword>
<evidence type="ECO:0000259" key="11">
    <source>
        <dbReference type="PROSITE" id="PS50928"/>
    </source>
</evidence>
<evidence type="ECO:0000256" key="7">
    <source>
        <dbReference type="ARBA" id="ARBA00022989"/>
    </source>
</evidence>
<evidence type="ECO:0000256" key="1">
    <source>
        <dbReference type="ARBA" id="ARBA00004651"/>
    </source>
</evidence>
<dbReference type="AlphaFoldDB" id="A0A1V4SZV3"/>
<accession>A0A1V4SZV3</accession>
<keyword evidence="8 9" id="KW-0472">Membrane</keyword>
<evidence type="ECO:0000313" key="13">
    <source>
        <dbReference type="Proteomes" id="UP000191448"/>
    </source>
</evidence>
<gene>
    <name evidence="12" type="primary">modB</name>
    <name evidence="12" type="ORF">CLTHE_05660</name>
</gene>
<dbReference type="PANTHER" id="PTHR30183">
    <property type="entry name" value="MOLYBDENUM TRANSPORT SYSTEM PERMEASE PROTEIN MODB"/>
    <property type="match status" value="1"/>
</dbReference>
<keyword evidence="7 9" id="KW-1133">Transmembrane helix</keyword>
<keyword evidence="5 10" id="KW-0500">Molybdenum</keyword>
<feature type="transmembrane region" description="Helical" evidence="9">
    <location>
        <begin position="191"/>
        <end position="213"/>
    </location>
</feature>
<sequence length="218" mass="23706">MILNAFIVSLKVVFVAVSISLLLGILLNYVLIEKRSRGKSLLETLIIFPMFLPPSAIGYIVLIVFGKSGVIGEFLSESFNVSVIFTIIGAIIVGIIVSLPIMYQSIKTSLLGVDMDIKWAASEMGASKAQIYRKISLPLSKKGILTGVILSIARVFGEFGATILVAGNIPGETQTVPMAMYYAIENDNREIATIILICIVIISVALTLSYNFILKRMK</sequence>
<comment type="function">
    <text evidence="10">Part of the binding-protein-dependent transport system for molybdenum; probably responsible for the translocation of the substrate across the membrane.</text>
</comment>
<feature type="domain" description="ABC transmembrane type-1" evidence="11">
    <location>
        <begin position="6"/>
        <end position="210"/>
    </location>
</feature>
<evidence type="ECO:0000313" key="12">
    <source>
        <dbReference type="EMBL" id="OPX49591.1"/>
    </source>
</evidence>
<feature type="transmembrane region" description="Helical" evidence="9">
    <location>
        <begin position="44"/>
        <end position="66"/>
    </location>
</feature>
<evidence type="ECO:0000256" key="4">
    <source>
        <dbReference type="ARBA" id="ARBA00022475"/>
    </source>
</evidence>
<dbReference type="GO" id="GO:0005886">
    <property type="term" value="C:plasma membrane"/>
    <property type="evidence" value="ECO:0007669"/>
    <property type="project" value="UniProtKB-SubCell"/>
</dbReference>
<dbReference type="SUPFAM" id="SSF161098">
    <property type="entry name" value="MetI-like"/>
    <property type="match status" value="1"/>
</dbReference>
<reference evidence="12 13" key="1">
    <citation type="submission" date="2016-02" db="EMBL/GenBank/DDBJ databases">
        <title>Genome sequence of Clostridium thermobutyricum DSM 4928.</title>
        <authorList>
            <person name="Poehlein A."/>
            <person name="Daniel R."/>
        </authorList>
    </citation>
    <scope>NUCLEOTIDE SEQUENCE [LARGE SCALE GENOMIC DNA]</scope>
    <source>
        <strain evidence="12 13">DSM 4928</strain>
    </source>
</reference>
<keyword evidence="3 9" id="KW-0813">Transport</keyword>
<dbReference type="PANTHER" id="PTHR30183:SF3">
    <property type="entry name" value="MOLYBDENUM TRANSPORT SYSTEM PERMEASE PROTEIN MODB"/>
    <property type="match status" value="1"/>
</dbReference>
<dbReference type="EMBL" id="LTAY01000022">
    <property type="protein sequence ID" value="OPX49591.1"/>
    <property type="molecule type" value="Genomic_DNA"/>
</dbReference>
<proteinExistence type="inferred from homology"/>
<dbReference type="Proteomes" id="UP000191448">
    <property type="component" value="Unassembled WGS sequence"/>
</dbReference>
<dbReference type="InterPro" id="IPR000515">
    <property type="entry name" value="MetI-like"/>
</dbReference>
<evidence type="ECO:0000256" key="3">
    <source>
        <dbReference type="ARBA" id="ARBA00022448"/>
    </source>
</evidence>
<dbReference type="NCBIfam" id="TIGR02141">
    <property type="entry name" value="modB_ABC"/>
    <property type="match status" value="1"/>
</dbReference>
<feature type="transmembrane region" description="Helical" evidence="9">
    <location>
        <begin position="143"/>
        <end position="171"/>
    </location>
</feature>
<dbReference type="GO" id="GO:0015098">
    <property type="term" value="F:molybdate ion transmembrane transporter activity"/>
    <property type="evidence" value="ECO:0007669"/>
    <property type="project" value="UniProtKB-UniRule"/>
</dbReference>
<dbReference type="InterPro" id="IPR035906">
    <property type="entry name" value="MetI-like_sf"/>
</dbReference>
<evidence type="ECO:0000256" key="8">
    <source>
        <dbReference type="ARBA" id="ARBA00023136"/>
    </source>
</evidence>
<evidence type="ECO:0000256" key="2">
    <source>
        <dbReference type="ARBA" id="ARBA00007069"/>
    </source>
</evidence>
<comment type="similarity">
    <text evidence="2 10">Belongs to the binding-protein-dependent transport system permease family. CysTW subfamily.</text>
</comment>
<feature type="transmembrane region" description="Helical" evidence="9">
    <location>
        <begin position="12"/>
        <end position="32"/>
    </location>
</feature>
<dbReference type="Gene3D" id="1.10.3720.10">
    <property type="entry name" value="MetI-like"/>
    <property type="match status" value="1"/>
</dbReference>
<keyword evidence="6 9" id="KW-0812">Transmembrane</keyword>
<dbReference type="RefSeq" id="WP_080021909.1">
    <property type="nucleotide sequence ID" value="NZ_LTAY01000022.1"/>
</dbReference>
<feature type="transmembrane region" description="Helical" evidence="9">
    <location>
        <begin position="78"/>
        <end position="101"/>
    </location>
</feature>
<comment type="subcellular location">
    <subcellularLocation>
        <location evidence="1 9">Cell membrane</location>
        <topology evidence="1 9">Multi-pass membrane protein</topology>
    </subcellularLocation>
</comment>
<dbReference type="CDD" id="cd06261">
    <property type="entry name" value="TM_PBP2"/>
    <property type="match status" value="1"/>
</dbReference>
<evidence type="ECO:0000256" key="5">
    <source>
        <dbReference type="ARBA" id="ARBA00022505"/>
    </source>
</evidence>
<evidence type="ECO:0000256" key="10">
    <source>
        <dbReference type="RuleBase" id="RU365097"/>
    </source>
</evidence>